<protein>
    <submittedName>
        <fullName evidence="2">Uncharacterized protein</fullName>
    </submittedName>
</protein>
<dbReference type="Proteomes" id="UP000287033">
    <property type="component" value="Unassembled WGS sequence"/>
</dbReference>
<name>A0A401U0Y3_CHIPU</name>
<keyword evidence="1" id="KW-1133">Transmembrane helix</keyword>
<proteinExistence type="predicted"/>
<gene>
    <name evidence="2" type="ORF">chiPu_0032732</name>
</gene>
<comment type="caution">
    <text evidence="2">The sequence shown here is derived from an EMBL/GenBank/DDBJ whole genome shotgun (WGS) entry which is preliminary data.</text>
</comment>
<reference evidence="2 3" key="1">
    <citation type="journal article" date="2018" name="Nat. Ecol. Evol.">
        <title>Shark genomes provide insights into elasmobranch evolution and the origin of vertebrates.</title>
        <authorList>
            <person name="Hara Y"/>
            <person name="Yamaguchi K"/>
            <person name="Onimaru K"/>
            <person name="Kadota M"/>
            <person name="Koyanagi M"/>
            <person name="Keeley SD"/>
            <person name="Tatsumi K"/>
            <person name="Tanaka K"/>
            <person name="Motone F"/>
            <person name="Kageyama Y"/>
            <person name="Nozu R"/>
            <person name="Adachi N"/>
            <person name="Nishimura O"/>
            <person name="Nakagawa R"/>
            <person name="Tanegashima C"/>
            <person name="Kiyatake I"/>
            <person name="Matsumoto R"/>
            <person name="Murakumo K"/>
            <person name="Nishida K"/>
            <person name="Terakita A"/>
            <person name="Kuratani S"/>
            <person name="Sato K"/>
            <person name="Hyodo S Kuraku.S."/>
        </authorList>
    </citation>
    <scope>NUCLEOTIDE SEQUENCE [LARGE SCALE GENOMIC DNA]</scope>
</reference>
<dbReference type="EMBL" id="BEZZ01244305">
    <property type="protein sequence ID" value="GCC48549.1"/>
    <property type="molecule type" value="Genomic_DNA"/>
</dbReference>
<organism evidence="2 3">
    <name type="scientific">Chiloscyllium punctatum</name>
    <name type="common">Brownbanded bambooshark</name>
    <name type="synonym">Hemiscyllium punctatum</name>
    <dbReference type="NCBI Taxonomy" id="137246"/>
    <lineage>
        <taxon>Eukaryota</taxon>
        <taxon>Metazoa</taxon>
        <taxon>Chordata</taxon>
        <taxon>Craniata</taxon>
        <taxon>Vertebrata</taxon>
        <taxon>Chondrichthyes</taxon>
        <taxon>Elasmobranchii</taxon>
        <taxon>Galeomorphii</taxon>
        <taxon>Galeoidea</taxon>
        <taxon>Orectolobiformes</taxon>
        <taxon>Hemiscylliidae</taxon>
        <taxon>Chiloscyllium</taxon>
    </lineage>
</organism>
<evidence type="ECO:0000313" key="3">
    <source>
        <dbReference type="Proteomes" id="UP000287033"/>
    </source>
</evidence>
<keyword evidence="1" id="KW-0472">Membrane</keyword>
<evidence type="ECO:0000256" key="1">
    <source>
        <dbReference type="SAM" id="Phobius"/>
    </source>
</evidence>
<dbReference type="AlphaFoldDB" id="A0A401U0Y3"/>
<evidence type="ECO:0000313" key="2">
    <source>
        <dbReference type="EMBL" id="GCC48549.1"/>
    </source>
</evidence>
<keyword evidence="3" id="KW-1185">Reference proteome</keyword>
<keyword evidence="1" id="KW-0812">Transmembrane</keyword>
<feature type="transmembrane region" description="Helical" evidence="1">
    <location>
        <begin position="35"/>
        <end position="58"/>
    </location>
</feature>
<accession>A0A401U0Y3</accession>
<sequence>MRMQDSALQLRGASTCTRWPSISKVMPVPPACADVVAISSAAIATSFFIWVSVAWGGVDRLVRTLRGRAARFCDPHHAGGRSRRRAAAGRNCHGDASHCAVSTASLSVVGCSGGFDEAHLPARRADPVRAVRLCRRGALVFDRRPPRPSRFGAVSLALLRLGV</sequence>